<dbReference type="PROSITE" id="PS50217">
    <property type="entry name" value="BZIP"/>
    <property type="match status" value="1"/>
</dbReference>
<evidence type="ECO:0000256" key="1">
    <source>
        <dbReference type="ARBA" id="ARBA00004123"/>
    </source>
</evidence>
<dbReference type="PANTHER" id="PTHR13044">
    <property type="entry name" value="ACTIVATING TRANSCRIPTION FACTOR ATF 4/5"/>
    <property type="match status" value="1"/>
</dbReference>
<keyword evidence="6" id="KW-0175">Coiled coil</keyword>
<evidence type="ECO:0000256" key="5">
    <source>
        <dbReference type="ARBA" id="ARBA00023242"/>
    </source>
</evidence>
<dbReference type="Gene3D" id="1.20.5.170">
    <property type="match status" value="1"/>
</dbReference>
<evidence type="ECO:0000256" key="3">
    <source>
        <dbReference type="ARBA" id="ARBA00023125"/>
    </source>
</evidence>
<dbReference type="InterPro" id="IPR004827">
    <property type="entry name" value="bZIP"/>
</dbReference>
<comment type="subcellular location">
    <subcellularLocation>
        <location evidence="1">Nucleus</location>
    </subcellularLocation>
</comment>
<evidence type="ECO:0000313" key="9">
    <source>
        <dbReference type="EMBL" id="CDF91732.1"/>
    </source>
</evidence>
<dbReference type="InterPro" id="IPR046347">
    <property type="entry name" value="bZIP_sf"/>
</dbReference>
<accession>A0A8J2TAX2</accession>
<feature type="region of interest" description="Disordered" evidence="7">
    <location>
        <begin position="114"/>
        <end position="153"/>
    </location>
</feature>
<organism evidence="9 10">
    <name type="scientific">Zygosaccharomyces bailii (strain CLIB 213 / ATCC 58445 / CBS 680 / BCRC 21525 / NBRC 1098 / NCYC 1416 / NRRL Y-2227)</name>
    <dbReference type="NCBI Taxonomy" id="1333698"/>
    <lineage>
        <taxon>Eukaryota</taxon>
        <taxon>Fungi</taxon>
        <taxon>Dikarya</taxon>
        <taxon>Ascomycota</taxon>
        <taxon>Saccharomycotina</taxon>
        <taxon>Saccharomycetes</taxon>
        <taxon>Saccharomycetales</taxon>
        <taxon>Saccharomycetaceae</taxon>
        <taxon>Zygosaccharomyces</taxon>
    </lineage>
</organism>
<dbReference type="GO" id="GO:0089713">
    <property type="term" value="C:Cbf1-Met4-Met28 complex"/>
    <property type="evidence" value="ECO:0007669"/>
    <property type="project" value="TreeGrafter"/>
</dbReference>
<evidence type="ECO:0000313" key="10">
    <source>
        <dbReference type="Proteomes" id="UP000019375"/>
    </source>
</evidence>
<dbReference type="PROSITE" id="PS00036">
    <property type="entry name" value="BZIP_BASIC"/>
    <property type="match status" value="1"/>
</dbReference>
<dbReference type="PANTHER" id="PTHR13044:SF45">
    <property type="entry name" value="TRANSCRIPTIONAL ACTIVATOR OF SULFUR METABOLISM MET28"/>
    <property type="match status" value="1"/>
</dbReference>
<dbReference type="GO" id="GO:0001228">
    <property type="term" value="F:DNA-binding transcription activator activity, RNA polymerase II-specific"/>
    <property type="evidence" value="ECO:0007669"/>
    <property type="project" value="TreeGrafter"/>
</dbReference>
<keyword evidence="2" id="KW-0805">Transcription regulation</keyword>
<feature type="domain" description="BZIP" evidence="8">
    <location>
        <begin position="126"/>
        <end position="189"/>
    </location>
</feature>
<keyword evidence="4" id="KW-0804">Transcription</keyword>
<evidence type="ECO:0000259" key="8">
    <source>
        <dbReference type="PROSITE" id="PS50217"/>
    </source>
</evidence>
<dbReference type="OrthoDB" id="1939598at2759"/>
<dbReference type="Pfam" id="PF07716">
    <property type="entry name" value="bZIP_2"/>
    <property type="match status" value="1"/>
</dbReference>
<proteinExistence type="predicted"/>
<gene>
    <name evidence="9" type="ORF">BN860_02300g</name>
</gene>
<sequence length="209" mass="23715">MPENSETVSVSQYLQDLISSNSELGSRLLSLLLVSSGNGKEIMDAINRGDLTSIRNLDLAVDFKVPAGSQVAASQLAEQAKQASEQIAGQSAEHVKSQVDSQEFVAESPREELASIRSNHQAEDGSYSQVDKRKRNTEASARFRVRKRQREHEKMNKLKELNIKVTQLYKRIDVLLEENQHWKQKLEELNERKSKEMLERIKRRNAGSP</sequence>
<dbReference type="GO" id="GO:0005634">
    <property type="term" value="C:nucleus"/>
    <property type="evidence" value="ECO:0007669"/>
    <property type="project" value="UniProtKB-SubCell"/>
</dbReference>
<reference evidence="10" key="1">
    <citation type="journal article" date="2013" name="Genome Announc.">
        <title>Genome sequence of the food spoilage yeast Zygosaccharomyces bailii CLIB 213(T).</title>
        <authorList>
            <person name="Galeote V."/>
            <person name="Bigey F."/>
            <person name="Devillers H."/>
            <person name="Neuveglise C."/>
            <person name="Dequin S."/>
        </authorList>
    </citation>
    <scope>NUCLEOTIDE SEQUENCE [LARGE SCALE GENOMIC DNA]</scope>
    <source>
        <strain evidence="10">CLIB 213 / ATCC 58445 / CBS 680 / CCRC 21525 / NBRC 1098 / NCYC 1416 / NRRL Y-2227</strain>
    </source>
</reference>
<dbReference type="EMBL" id="HG316466">
    <property type="protein sequence ID" value="CDF91732.1"/>
    <property type="molecule type" value="Genomic_DNA"/>
</dbReference>
<keyword evidence="5" id="KW-0539">Nucleus</keyword>
<evidence type="ECO:0000256" key="7">
    <source>
        <dbReference type="SAM" id="MobiDB-lite"/>
    </source>
</evidence>
<dbReference type="AlphaFoldDB" id="A0A8J2TAX2"/>
<dbReference type="CDD" id="cd14705">
    <property type="entry name" value="bZIP_Zip1"/>
    <property type="match status" value="1"/>
</dbReference>
<dbReference type="SUPFAM" id="SSF57959">
    <property type="entry name" value="Leucine zipper domain"/>
    <property type="match status" value="1"/>
</dbReference>
<feature type="coiled-coil region" evidence="6">
    <location>
        <begin position="158"/>
        <end position="199"/>
    </location>
</feature>
<protein>
    <submittedName>
        <fullName evidence="9">ZYBA0S13-02300g1_1</fullName>
    </submittedName>
</protein>
<evidence type="ECO:0000256" key="2">
    <source>
        <dbReference type="ARBA" id="ARBA00023015"/>
    </source>
</evidence>
<dbReference type="GO" id="GO:0000977">
    <property type="term" value="F:RNA polymerase II transcription regulatory region sequence-specific DNA binding"/>
    <property type="evidence" value="ECO:0007669"/>
    <property type="project" value="TreeGrafter"/>
</dbReference>
<evidence type="ECO:0000256" key="4">
    <source>
        <dbReference type="ARBA" id="ARBA00023163"/>
    </source>
</evidence>
<dbReference type="Proteomes" id="UP000019375">
    <property type="component" value="Unassembled WGS sequence"/>
</dbReference>
<name>A0A8J2TAX2_ZYGB2</name>
<evidence type="ECO:0000256" key="6">
    <source>
        <dbReference type="SAM" id="Coils"/>
    </source>
</evidence>
<keyword evidence="10" id="KW-1185">Reference proteome</keyword>
<keyword evidence="3" id="KW-0238">DNA-binding</keyword>